<dbReference type="InterPro" id="IPR043549">
    <property type="entry name" value="C2C4C/C2C4D"/>
</dbReference>
<feature type="region of interest" description="Disordered" evidence="1">
    <location>
        <begin position="211"/>
        <end position="258"/>
    </location>
</feature>
<keyword evidence="3" id="KW-1185">Reference proteome</keyword>
<dbReference type="InParanoid" id="A0A6J2VUS0"/>
<dbReference type="InterPro" id="IPR035892">
    <property type="entry name" value="C2_domain_sf"/>
</dbReference>
<dbReference type="InterPro" id="IPR000008">
    <property type="entry name" value="C2_dom"/>
</dbReference>
<dbReference type="Proteomes" id="UP000504632">
    <property type="component" value="Chromosome 1"/>
</dbReference>
<feature type="domain" description="C2" evidence="2">
    <location>
        <begin position="293"/>
        <end position="410"/>
    </location>
</feature>
<dbReference type="AlphaFoldDB" id="A0A6J2VUS0"/>
<evidence type="ECO:0000256" key="1">
    <source>
        <dbReference type="SAM" id="MobiDB-lite"/>
    </source>
</evidence>
<feature type="region of interest" description="Disordered" evidence="1">
    <location>
        <begin position="289"/>
        <end position="311"/>
    </location>
</feature>
<dbReference type="OrthoDB" id="9947256at2759"/>
<dbReference type="SUPFAM" id="SSF49562">
    <property type="entry name" value="C2 domain (Calcium/lipid-binding domain, CaLB)"/>
    <property type="match status" value="1"/>
</dbReference>
<dbReference type="SMART" id="SM00239">
    <property type="entry name" value="C2"/>
    <property type="match status" value="1"/>
</dbReference>
<dbReference type="CDD" id="cd00030">
    <property type="entry name" value="C2"/>
    <property type="match status" value="1"/>
</dbReference>
<organism evidence="3 4">
    <name type="scientific">Chanos chanos</name>
    <name type="common">Milkfish</name>
    <name type="synonym">Mugil chanos</name>
    <dbReference type="NCBI Taxonomy" id="29144"/>
    <lineage>
        <taxon>Eukaryota</taxon>
        <taxon>Metazoa</taxon>
        <taxon>Chordata</taxon>
        <taxon>Craniata</taxon>
        <taxon>Vertebrata</taxon>
        <taxon>Euteleostomi</taxon>
        <taxon>Actinopterygii</taxon>
        <taxon>Neopterygii</taxon>
        <taxon>Teleostei</taxon>
        <taxon>Ostariophysi</taxon>
        <taxon>Gonorynchiformes</taxon>
        <taxon>Chanidae</taxon>
        <taxon>Chanos</taxon>
    </lineage>
</organism>
<dbReference type="Pfam" id="PF00168">
    <property type="entry name" value="C2"/>
    <property type="match status" value="1"/>
</dbReference>
<dbReference type="Gene3D" id="2.60.40.150">
    <property type="entry name" value="C2 domain"/>
    <property type="match status" value="1"/>
</dbReference>
<dbReference type="PANTHER" id="PTHR46291">
    <property type="entry name" value="C2 DOMAIN-CONTAINING PROTEIN"/>
    <property type="match status" value="1"/>
</dbReference>
<dbReference type="RefSeq" id="XP_030635668.1">
    <property type="nucleotide sequence ID" value="XM_030779808.1"/>
</dbReference>
<evidence type="ECO:0000313" key="3">
    <source>
        <dbReference type="Proteomes" id="UP000504632"/>
    </source>
</evidence>
<sequence>MWIIRKVQDSAENFPAEISRLVCKNAEEISAKTNLLNKLHCNVMTPDKIPDFFLPPRLTRRPLVAVEETASQYNSQGTHLNNIQKHMIDKDPKPSLSKSIHTDTLRLAATANRSKGKPLPFSLRCYESGLYESPNTRRKESLFHSAITSYTLERVTTRGPPLLRCKALWDAGSTDSDTLSSADSSPLGSPPITWPMRLKRFRQEASVSRAVSKETLEQVGPEDTPAQVNSTVGAKGVTPTPTGSVPKAEQPPGSTLAPPVQFPLDMLHCQERLHREHVLPLPHGGCVRLSAERHSSPSPSPSHSGSARNATTLRIRVVSVEGLRDRDDPRPLHCCMTVCLIPGKLQRQHSAIIRNCRNPVFNEDFFFTEKAEGEFGSLSLRLKVLDKATGLGRGSVLGVISKPLLQLLPM</sequence>
<protein>
    <submittedName>
        <fullName evidence="4">C2 calcium-dependent domain-containing protein 4C</fullName>
    </submittedName>
</protein>
<gene>
    <name evidence="4" type="primary">LOC115813556</name>
</gene>
<dbReference type="PANTHER" id="PTHR46291:SF9">
    <property type="entry name" value="C2 CALCIUM-DEPENDENT DOMAIN-CONTAINING PROTEIN 4C-LIKE"/>
    <property type="match status" value="1"/>
</dbReference>
<accession>A0A6J2VUS0</accession>
<evidence type="ECO:0000313" key="4">
    <source>
        <dbReference type="RefSeq" id="XP_030635668.1"/>
    </source>
</evidence>
<dbReference type="PROSITE" id="PS50004">
    <property type="entry name" value="C2"/>
    <property type="match status" value="1"/>
</dbReference>
<reference evidence="4" key="1">
    <citation type="submission" date="2025-08" db="UniProtKB">
        <authorList>
            <consortium name="RefSeq"/>
        </authorList>
    </citation>
    <scope>IDENTIFICATION</scope>
</reference>
<evidence type="ECO:0000259" key="2">
    <source>
        <dbReference type="PROSITE" id="PS50004"/>
    </source>
</evidence>
<proteinExistence type="predicted"/>
<dbReference type="GeneID" id="115813556"/>
<name>A0A6J2VUS0_CHACN</name>